<dbReference type="Proteomes" id="UP000288805">
    <property type="component" value="Unassembled WGS sequence"/>
</dbReference>
<name>A0A438JH65_VITVI</name>
<keyword evidence="1" id="KW-0645">Protease</keyword>
<evidence type="ECO:0000313" key="1">
    <source>
        <dbReference type="EMBL" id="RVX08294.1"/>
    </source>
</evidence>
<keyword evidence="1" id="KW-0378">Hydrolase</keyword>
<dbReference type="Gene3D" id="3.40.50.200">
    <property type="entry name" value="Peptidase S8/S53 domain"/>
    <property type="match status" value="1"/>
</dbReference>
<sequence>MLSSGSKLKESSRDVWPFCLMEILVGVWPESASFSDEGMGPIPSRWRGICQNDKDAGFHCNRSASTSHLL</sequence>
<proteinExistence type="predicted"/>
<organism evidence="1 2">
    <name type="scientific">Vitis vinifera</name>
    <name type="common">Grape</name>
    <dbReference type="NCBI Taxonomy" id="29760"/>
    <lineage>
        <taxon>Eukaryota</taxon>
        <taxon>Viridiplantae</taxon>
        <taxon>Streptophyta</taxon>
        <taxon>Embryophyta</taxon>
        <taxon>Tracheophyta</taxon>
        <taxon>Spermatophyta</taxon>
        <taxon>Magnoliopsida</taxon>
        <taxon>eudicotyledons</taxon>
        <taxon>Gunneridae</taxon>
        <taxon>Pentapetalae</taxon>
        <taxon>rosids</taxon>
        <taxon>Vitales</taxon>
        <taxon>Vitaceae</taxon>
        <taxon>Viteae</taxon>
        <taxon>Vitis</taxon>
    </lineage>
</organism>
<comment type="caution">
    <text evidence="1">The sequence shown here is derived from an EMBL/GenBank/DDBJ whole genome shotgun (WGS) entry which is preliminary data.</text>
</comment>
<evidence type="ECO:0000313" key="2">
    <source>
        <dbReference type="Proteomes" id="UP000288805"/>
    </source>
</evidence>
<reference evidence="1 2" key="1">
    <citation type="journal article" date="2018" name="PLoS Genet.">
        <title>Population sequencing reveals clonal diversity and ancestral inbreeding in the grapevine cultivar Chardonnay.</title>
        <authorList>
            <person name="Roach M.J."/>
            <person name="Johnson D.L."/>
            <person name="Bohlmann J."/>
            <person name="van Vuuren H.J."/>
            <person name="Jones S.J."/>
            <person name="Pretorius I.S."/>
            <person name="Schmidt S.A."/>
            <person name="Borneman A.R."/>
        </authorList>
    </citation>
    <scope>NUCLEOTIDE SEQUENCE [LARGE SCALE GENOMIC DNA]</scope>
    <source>
        <strain evidence="2">cv. Chardonnay</strain>
        <tissue evidence="1">Leaf</tissue>
    </source>
</reference>
<accession>A0A438JH65</accession>
<dbReference type="EMBL" id="QGNW01000042">
    <property type="protein sequence ID" value="RVX08294.1"/>
    <property type="molecule type" value="Genomic_DNA"/>
</dbReference>
<gene>
    <name evidence="1" type="primary">AIR3_11</name>
    <name evidence="1" type="ORF">CK203_017785</name>
</gene>
<dbReference type="GO" id="GO:0006508">
    <property type="term" value="P:proteolysis"/>
    <property type="evidence" value="ECO:0007669"/>
    <property type="project" value="UniProtKB-KW"/>
</dbReference>
<protein>
    <submittedName>
        <fullName evidence="1">Subtilisin-like protease SBT5.3</fullName>
    </submittedName>
</protein>
<dbReference type="AlphaFoldDB" id="A0A438JH65"/>
<dbReference type="GO" id="GO:0004252">
    <property type="term" value="F:serine-type endopeptidase activity"/>
    <property type="evidence" value="ECO:0007669"/>
    <property type="project" value="InterPro"/>
</dbReference>
<dbReference type="InterPro" id="IPR036852">
    <property type="entry name" value="Peptidase_S8/S53_dom_sf"/>
</dbReference>